<dbReference type="AlphaFoldDB" id="A0A9D1FHK4"/>
<proteinExistence type="predicted"/>
<dbReference type="Proteomes" id="UP000886865">
    <property type="component" value="Unassembled WGS sequence"/>
</dbReference>
<comment type="caution">
    <text evidence="1">The sequence shown here is derived from an EMBL/GenBank/DDBJ whole genome shotgun (WGS) entry which is preliminary data.</text>
</comment>
<evidence type="ECO:0000313" key="2">
    <source>
        <dbReference type="Proteomes" id="UP000886865"/>
    </source>
</evidence>
<accession>A0A9D1FHK4</accession>
<name>A0A9D1FHK4_9BACT</name>
<protein>
    <submittedName>
        <fullName evidence="1">Uncharacterized protein</fullName>
    </submittedName>
</protein>
<gene>
    <name evidence="1" type="ORF">IAA86_02215</name>
</gene>
<organism evidence="1 2">
    <name type="scientific">Candidatus Galligastranaerophilus intestinavium</name>
    <dbReference type="NCBI Taxonomy" id="2840836"/>
    <lineage>
        <taxon>Bacteria</taxon>
        <taxon>Candidatus Galligastranaerophilus</taxon>
    </lineage>
</organism>
<reference evidence="1" key="1">
    <citation type="submission" date="2020-10" db="EMBL/GenBank/DDBJ databases">
        <authorList>
            <person name="Gilroy R."/>
        </authorList>
    </citation>
    <scope>NUCLEOTIDE SEQUENCE</scope>
    <source>
        <strain evidence="1">CHK152-2871</strain>
    </source>
</reference>
<reference evidence="1" key="2">
    <citation type="journal article" date="2021" name="PeerJ">
        <title>Extensive microbial diversity within the chicken gut microbiome revealed by metagenomics and culture.</title>
        <authorList>
            <person name="Gilroy R."/>
            <person name="Ravi A."/>
            <person name="Getino M."/>
            <person name="Pursley I."/>
            <person name="Horton D.L."/>
            <person name="Alikhan N.F."/>
            <person name="Baker D."/>
            <person name="Gharbi K."/>
            <person name="Hall N."/>
            <person name="Watson M."/>
            <person name="Adriaenssens E.M."/>
            <person name="Foster-Nyarko E."/>
            <person name="Jarju S."/>
            <person name="Secka A."/>
            <person name="Antonio M."/>
            <person name="Oren A."/>
            <person name="Chaudhuri R.R."/>
            <person name="La Ragione R."/>
            <person name="Hildebrand F."/>
            <person name="Pallen M.J."/>
        </authorList>
    </citation>
    <scope>NUCLEOTIDE SEQUENCE</scope>
    <source>
        <strain evidence="1">CHK152-2871</strain>
    </source>
</reference>
<dbReference type="EMBL" id="DVJQ01000020">
    <property type="protein sequence ID" value="HIS73817.1"/>
    <property type="molecule type" value="Genomic_DNA"/>
</dbReference>
<evidence type="ECO:0000313" key="1">
    <source>
        <dbReference type="EMBL" id="HIS73817.1"/>
    </source>
</evidence>
<sequence length="67" mass="7764">MLRETQKDEDFTNFFAVNGALSEYSETKEAITDAIKPVKKKIYRSMEKLLKECYFVGSLKYGNNFIA</sequence>